<dbReference type="GO" id="GO:0046872">
    <property type="term" value="F:metal ion binding"/>
    <property type="evidence" value="ECO:0007669"/>
    <property type="project" value="UniProtKB-KW"/>
</dbReference>
<evidence type="ECO:0000313" key="12">
    <source>
        <dbReference type="EMBL" id="ODQ48767.1"/>
    </source>
</evidence>
<evidence type="ECO:0000256" key="10">
    <source>
        <dbReference type="SAM" id="MobiDB-lite"/>
    </source>
</evidence>
<dbReference type="Gene3D" id="1.10.10.460">
    <property type="entry name" value="Ribonuclease hii. Domain 2"/>
    <property type="match status" value="1"/>
</dbReference>
<comment type="similarity">
    <text evidence="3">Belongs to the RNase HII family. Eukaryotic subfamily.</text>
</comment>
<dbReference type="InterPro" id="IPR023160">
    <property type="entry name" value="RNase_HII_hlx-loop-hlx_cap_dom"/>
</dbReference>
<dbReference type="GO" id="GO:0043137">
    <property type="term" value="P:DNA replication, removal of RNA primer"/>
    <property type="evidence" value="ECO:0007669"/>
    <property type="project" value="TreeGrafter"/>
</dbReference>
<keyword evidence="13" id="KW-1185">Reference proteome</keyword>
<evidence type="ECO:0000256" key="4">
    <source>
        <dbReference type="ARBA" id="ARBA00022722"/>
    </source>
</evidence>
<keyword evidence="5 8" id="KW-0479">Metal-binding</keyword>
<dbReference type="Gene3D" id="3.30.420.10">
    <property type="entry name" value="Ribonuclease H-like superfamily/Ribonuclease H"/>
    <property type="match status" value="1"/>
</dbReference>
<dbReference type="FunFam" id="1.10.10.460:FF:000001">
    <property type="entry name" value="Ribonuclease"/>
    <property type="match status" value="1"/>
</dbReference>
<dbReference type="Pfam" id="PF01351">
    <property type="entry name" value="RNase_HII"/>
    <property type="match status" value="1"/>
</dbReference>
<comment type="function">
    <text evidence="9">Endonuclease that specifically degrades the RNA of RNA-DNA hybrids.</text>
</comment>
<dbReference type="OrthoDB" id="7462577at2759"/>
<dbReference type="NCBIfam" id="TIGR00729">
    <property type="entry name" value="ribonuclease HII"/>
    <property type="match status" value="1"/>
</dbReference>
<evidence type="ECO:0000256" key="3">
    <source>
        <dbReference type="ARBA" id="ARBA00007058"/>
    </source>
</evidence>
<dbReference type="EMBL" id="KV454001">
    <property type="protein sequence ID" value="ODQ48767.1"/>
    <property type="molecule type" value="Genomic_DNA"/>
</dbReference>
<dbReference type="InterPro" id="IPR036397">
    <property type="entry name" value="RNaseH_sf"/>
</dbReference>
<dbReference type="PROSITE" id="PS51975">
    <property type="entry name" value="RNASE_H_2"/>
    <property type="match status" value="1"/>
</dbReference>
<dbReference type="InterPro" id="IPR012337">
    <property type="entry name" value="RNaseH-like_sf"/>
</dbReference>
<dbReference type="PANTHER" id="PTHR10954:SF7">
    <property type="entry name" value="RIBONUCLEASE H2 SUBUNIT A"/>
    <property type="match status" value="1"/>
</dbReference>
<feature type="non-terminal residue" evidence="12">
    <location>
        <position position="1"/>
    </location>
</feature>
<feature type="domain" description="RNase H type-2" evidence="11">
    <location>
        <begin position="34"/>
        <end position="281"/>
    </location>
</feature>
<keyword evidence="7 8" id="KW-0378">Hydrolase</keyword>
<feature type="binding site" evidence="8">
    <location>
        <position position="40"/>
    </location>
    <ligand>
        <name>a divalent metal cation</name>
        <dbReference type="ChEBI" id="CHEBI:60240"/>
    </ligand>
</feature>
<dbReference type="GO" id="GO:0032299">
    <property type="term" value="C:ribonuclease H2 complex"/>
    <property type="evidence" value="ECO:0007669"/>
    <property type="project" value="TreeGrafter"/>
</dbReference>
<reference evidence="12 13" key="1">
    <citation type="journal article" date="2016" name="Proc. Natl. Acad. Sci. U.S.A.">
        <title>Comparative genomics of biotechnologically important yeasts.</title>
        <authorList>
            <person name="Riley R."/>
            <person name="Haridas S."/>
            <person name="Wolfe K.H."/>
            <person name="Lopes M.R."/>
            <person name="Hittinger C.T."/>
            <person name="Goeker M."/>
            <person name="Salamov A.A."/>
            <person name="Wisecaver J.H."/>
            <person name="Long T.M."/>
            <person name="Calvey C.H."/>
            <person name="Aerts A.L."/>
            <person name="Barry K.W."/>
            <person name="Choi C."/>
            <person name="Clum A."/>
            <person name="Coughlan A.Y."/>
            <person name="Deshpande S."/>
            <person name="Douglass A.P."/>
            <person name="Hanson S.J."/>
            <person name="Klenk H.-P."/>
            <person name="LaButti K.M."/>
            <person name="Lapidus A."/>
            <person name="Lindquist E.A."/>
            <person name="Lipzen A.M."/>
            <person name="Meier-Kolthoff J.P."/>
            <person name="Ohm R.A."/>
            <person name="Otillar R.P."/>
            <person name="Pangilinan J.L."/>
            <person name="Peng Y."/>
            <person name="Rokas A."/>
            <person name="Rosa C.A."/>
            <person name="Scheuner C."/>
            <person name="Sibirny A.A."/>
            <person name="Slot J.C."/>
            <person name="Stielow J.B."/>
            <person name="Sun H."/>
            <person name="Kurtzman C.P."/>
            <person name="Blackwell M."/>
            <person name="Grigoriev I.V."/>
            <person name="Jeffries T.W."/>
        </authorList>
    </citation>
    <scope>NUCLEOTIDE SEQUENCE [LARGE SCALE GENOMIC DNA]</scope>
    <source>
        <strain evidence="12 13">NRRL Y-2026</strain>
    </source>
</reference>
<dbReference type="PANTHER" id="PTHR10954">
    <property type="entry name" value="RIBONUCLEASE H2 SUBUNIT A"/>
    <property type="match status" value="1"/>
</dbReference>
<feature type="binding site" evidence="8">
    <location>
        <position position="41"/>
    </location>
    <ligand>
        <name>a divalent metal cation</name>
        <dbReference type="ChEBI" id="CHEBI:60240"/>
    </ligand>
</feature>
<keyword evidence="6 8" id="KW-0255">Endonuclease</keyword>
<dbReference type="EC" id="3.1.26.4" evidence="9"/>
<evidence type="ECO:0000256" key="7">
    <source>
        <dbReference type="ARBA" id="ARBA00022801"/>
    </source>
</evidence>
<evidence type="ECO:0000259" key="11">
    <source>
        <dbReference type="PROSITE" id="PS51975"/>
    </source>
</evidence>
<feature type="region of interest" description="Disordered" evidence="10">
    <location>
        <begin position="1"/>
        <end position="26"/>
    </location>
</feature>
<keyword evidence="4 8" id="KW-0540">Nuclease</keyword>
<sequence length="290" mass="31972">PPTVPLPTPIHTYTNHSPVPSSLQAKRVDGSPPSIIIGIDEAGRGPIIGPMVYSLAYCSSEFGAGVLPNCEFADSKKLTEPKRWELMKRVCTESVGDGEDENALSNNLGYAITSLTALDISSSMLRPSSLVVNLNEQAHTATIELIKAVIQRLREEVCENVIIAGVYIDTVGPPASYVKKLRQFFSVDDVKEIRVEKKADATYPIVSAASVVAKVTRDWFLECAAKETGCAEGYENWGSGYPSDPRTSSWINGKLDPWFGWDLNIRYSWGTARDAFNRSKVSVEMRWEHE</sequence>
<comment type="cofactor">
    <cofactor evidence="8">
        <name>Mn(2+)</name>
        <dbReference type="ChEBI" id="CHEBI:29035"/>
    </cofactor>
    <cofactor evidence="8">
        <name>Mg(2+)</name>
        <dbReference type="ChEBI" id="CHEBI:18420"/>
    </cofactor>
    <text evidence="8">Manganese or magnesium. Binds 1 divalent metal ion per monomer in the absence of substrate. May bind a second metal ion after substrate binding.</text>
</comment>
<dbReference type="GeneID" id="30179038"/>
<dbReference type="AlphaFoldDB" id="A0A1E3NRL7"/>
<evidence type="ECO:0000256" key="1">
    <source>
        <dbReference type="ARBA" id="ARBA00000077"/>
    </source>
</evidence>
<dbReference type="SUPFAM" id="SSF53098">
    <property type="entry name" value="Ribonuclease H-like"/>
    <property type="match status" value="1"/>
</dbReference>
<dbReference type="InterPro" id="IPR004649">
    <property type="entry name" value="RNase_H2_suA"/>
</dbReference>
<evidence type="ECO:0000256" key="5">
    <source>
        <dbReference type="ARBA" id="ARBA00022723"/>
    </source>
</evidence>
<dbReference type="InterPro" id="IPR024567">
    <property type="entry name" value="RNase_HII/HIII_dom"/>
</dbReference>
<organism evidence="12 13">
    <name type="scientific">Pichia membranifaciens NRRL Y-2026</name>
    <dbReference type="NCBI Taxonomy" id="763406"/>
    <lineage>
        <taxon>Eukaryota</taxon>
        <taxon>Fungi</taxon>
        <taxon>Dikarya</taxon>
        <taxon>Ascomycota</taxon>
        <taxon>Saccharomycotina</taxon>
        <taxon>Pichiomycetes</taxon>
        <taxon>Pichiales</taxon>
        <taxon>Pichiaceae</taxon>
        <taxon>Pichia</taxon>
    </lineage>
</organism>
<dbReference type="GO" id="GO:0004523">
    <property type="term" value="F:RNA-DNA hybrid ribonuclease activity"/>
    <property type="evidence" value="ECO:0007669"/>
    <property type="project" value="UniProtKB-UniRule"/>
</dbReference>
<accession>A0A1E3NRL7</accession>
<evidence type="ECO:0000256" key="9">
    <source>
        <dbReference type="RuleBase" id="RU003515"/>
    </source>
</evidence>
<dbReference type="STRING" id="763406.A0A1E3NRL7"/>
<dbReference type="CDD" id="cd07181">
    <property type="entry name" value="RNase_HII_eukaryota_like"/>
    <property type="match status" value="1"/>
</dbReference>
<evidence type="ECO:0000256" key="2">
    <source>
        <dbReference type="ARBA" id="ARBA00001946"/>
    </source>
</evidence>
<name>A0A1E3NRL7_9ASCO</name>
<evidence type="ECO:0000256" key="8">
    <source>
        <dbReference type="PROSITE-ProRule" id="PRU01319"/>
    </source>
</evidence>
<dbReference type="RefSeq" id="XP_019019880.1">
    <property type="nucleotide sequence ID" value="XM_019162351.1"/>
</dbReference>
<feature type="binding site" evidence="8">
    <location>
        <position position="169"/>
    </location>
    <ligand>
        <name>a divalent metal cation</name>
        <dbReference type="ChEBI" id="CHEBI:60240"/>
    </ligand>
</feature>
<gene>
    <name evidence="12" type="ORF">PICMEDRAFT_24415</name>
</gene>
<evidence type="ECO:0000256" key="6">
    <source>
        <dbReference type="ARBA" id="ARBA00022759"/>
    </source>
</evidence>
<protein>
    <recommendedName>
        <fullName evidence="9">Ribonuclease</fullName>
        <ecNumber evidence="9">3.1.26.4</ecNumber>
    </recommendedName>
</protein>
<dbReference type="GO" id="GO:1990516">
    <property type="term" value="P:ribonucleotide excision repair"/>
    <property type="evidence" value="ECO:0007669"/>
    <property type="project" value="EnsemblFungi"/>
</dbReference>
<evidence type="ECO:0000313" key="13">
    <source>
        <dbReference type="Proteomes" id="UP000094455"/>
    </source>
</evidence>
<proteinExistence type="inferred from homology"/>
<dbReference type="InterPro" id="IPR001352">
    <property type="entry name" value="RNase_HII/HIII"/>
</dbReference>
<comment type="cofactor">
    <cofactor evidence="2">
        <name>Mg(2+)</name>
        <dbReference type="ChEBI" id="CHEBI:18420"/>
    </cofactor>
</comment>
<dbReference type="GO" id="GO:0003723">
    <property type="term" value="F:RNA binding"/>
    <property type="evidence" value="ECO:0007669"/>
    <property type="project" value="UniProtKB-UniRule"/>
</dbReference>
<feature type="compositionally biased region" description="Polar residues" evidence="10">
    <location>
        <begin position="11"/>
        <end position="24"/>
    </location>
</feature>
<dbReference type="Proteomes" id="UP000094455">
    <property type="component" value="Unassembled WGS sequence"/>
</dbReference>
<comment type="catalytic activity">
    <reaction evidence="1 8 9">
        <text>Endonucleolytic cleavage to 5'-phosphomonoester.</text>
        <dbReference type="EC" id="3.1.26.4"/>
    </reaction>
</comment>
<feature type="non-terminal residue" evidence="12">
    <location>
        <position position="290"/>
    </location>
</feature>